<proteinExistence type="predicted"/>
<dbReference type="EMBL" id="AM902716">
    <property type="protein sequence ID" value="CAP40819.1"/>
    <property type="molecule type" value="Genomic_DNA"/>
</dbReference>
<reference evidence="2 3" key="1">
    <citation type="journal article" date="2008" name="BMC Genomics">
        <title>The missing link: Bordetella petrii is endowed with both the metabolic versatility of environmental bacteria and virulence traits of pathogenic Bordetellae.</title>
        <authorList>
            <person name="Gross R."/>
            <person name="Guzman C.A."/>
            <person name="Sebaihia M."/>
            <person name="Martins Dos Santos V.A."/>
            <person name="Pieper D.H."/>
            <person name="Koebnik R."/>
            <person name="Lechner M."/>
            <person name="Bartels D."/>
            <person name="Buhrmester J."/>
            <person name="Choudhuri J.V."/>
            <person name="Ebensen T."/>
            <person name="Gaigalat L."/>
            <person name="Herrmann S."/>
            <person name="Khachane A.N."/>
            <person name="Larisch C."/>
            <person name="Link S."/>
            <person name="Linke B."/>
            <person name="Meyer F."/>
            <person name="Mormann S."/>
            <person name="Nakunst D."/>
            <person name="Rueckert C."/>
            <person name="Schneiker-Bekel S."/>
            <person name="Schulze K."/>
            <person name="Vorhoelter F.J."/>
            <person name="Yevsa T."/>
            <person name="Engle J.T."/>
            <person name="Goldman W.E."/>
            <person name="Puehler A."/>
            <person name="Goebel U.B."/>
            <person name="Goesmann A."/>
            <person name="Bloecker H."/>
            <person name="Kaiser O."/>
            <person name="Martinez-Arias R."/>
        </authorList>
    </citation>
    <scope>NUCLEOTIDE SEQUENCE [LARGE SCALE GENOMIC DNA]</scope>
    <source>
        <strain evidence="3">ATCC BAA-461 / DSM 12804 / CCUG 43448 / CIP 107267 / Se-1111R</strain>
    </source>
</reference>
<feature type="compositionally biased region" description="Basic and acidic residues" evidence="1">
    <location>
        <begin position="34"/>
        <end position="45"/>
    </location>
</feature>
<evidence type="ECO:0000313" key="3">
    <source>
        <dbReference type="Proteomes" id="UP000001225"/>
    </source>
</evidence>
<evidence type="ECO:0000256" key="1">
    <source>
        <dbReference type="SAM" id="MobiDB-lite"/>
    </source>
</evidence>
<accession>A9I134</accession>
<evidence type="ECO:0000313" key="2">
    <source>
        <dbReference type="EMBL" id="CAP40819.1"/>
    </source>
</evidence>
<organism evidence="2 3">
    <name type="scientific">Bordetella petrii (strain ATCC BAA-461 / DSM 12804 / CCUG 43448 / CIP 107267 / Se-1111R)</name>
    <dbReference type="NCBI Taxonomy" id="340100"/>
    <lineage>
        <taxon>Bacteria</taxon>
        <taxon>Pseudomonadati</taxon>
        <taxon>Pseudomonadota</taxon>
        <taxon>Betaproteobacteria</taxon>
        <taxon>Burkholderiales</taxon>
        <taxon>Alcaligenaceae</taxon>
        <taxon>Bordetella</taxon>
    </lineage>
</organism>
<dbReference type="KEGG" id="bpt:Bpet0488"/>
<sequence length="268" mass="29553">MRRWLELELRNRGPAQRLDDGFEQVDGLEAGGRGARDATGRHDGRLPHDDHQAAADAQLVFQGVGHRGHRAGDQDGVVFGGAPAVAAVAGFDLDVGDVVHLQVLLRERHQAVVDFYRGDLLRQVRQQRGLVARARADFQHAVGGGELQFLGQASFDLGRQHDLAGIDRVDLQRDFQVGKGQGAQRRRHELLAAHREQGVKHLGVEHIPGADLLLNHVEAGFFYVGQGRSVHDGKGKIRKNQRHIVLIRRLSGRPAPPEPGGSYHQPWK</sequence>
<keyword evidence="3" id="KW-1185">Reference proteome</keyword>
<protein>
    <submittedName>
        <fullName evidence="2">Uncharacterized protein</fullName>
    </submittedName>
</protein>
<dbReference type="Proteomes" id="UP000001225">
    <property type="component" value="Chromosome"/>
</dbReference>
<name>A9I134_BORPD</name>
<feature type="region of interest" description="Disordered" evidence="1">
    <location>
        <begin position="18"/>
        <end position="45"/>
    </location>
</feature>
<gene>
    <name evidence="2" type="ordered locus">Bpet0488</name>
</gene>
<dbReference type="AlphaFoldDB" id="A9I134"/>